<dbReference type="OrthoDB" id="9803027at2"/>
<name>A0A0F5LNC7_9HYPH</name>
<dbReference type="InterPro" id="IPR013108">
    <property type="entry name" value="Amidohydro_3"/>
</dbReference>
<dbReference type="RefSeq" id="WP_046135878.1">
    <property type="nucleotide sequence ID" value="NZ_FQVC01000002.1"/>
</dbReference>
<dbReference type="GO" id="GO:0005737">
    <property type="term" value="C:cytoplasm"/>
    <property type="evidence" value="ECO:0007669"/>
    <property type="project" value="TreeGrafter"/>
</dbReference>
<evidence type="ECO:0000259" key="3">
    <source>
        <dbReference type="Pfam" id="PF07969"/>
    </source>
</evidence>
<evidence type="ECO:0000259" key="4">
    <source>
        <dbReference type="Pfam" id="PF12890"/>
    </source>
</evidence>
<dbReference type="InterPro" id="IPR004722">
    <property type="entry name" value="DHOase"/>
</dbReference>
<proteinExistence type="predicted"/>
<dbReference type="GO" id="GO:0006221">
    <property type="term" value="P:pyrimidine nucleotide biosynthetic process"/>
    <property type="evidence" value="ECO:0007669"/>
    <property type="project" value="UniProtKB-KW"/>
</dbReference>
<dbReference type="SUPFAM" id="SSF51338">
    <property type="entry name" value="Composite domain of metallo-dependent hydrolases"/>
    <property type="match status" value="1"/>
</dbReference>
<evidence type="ECO:0000313" key="5">
    <source>
        <dbReference type="EMBL" id="KKB83800.1"/>
    </source>
</evidence>
<dbReference type="PANTHER" id="PTHR43668">
    <property type="entry name" value="ALLANTOINASE"/>
    <property type="match status" value="1"/>
</dbReference>
<evidence type="ECO:0000256" key="2">
    <source>
        <dbReference type="ARBA" id="ARBA00022975"/>
    </source>
</evidence>
<keyword evidence="1" id="KW-0862">Zinc</keyword>
<dbReference type="PANTHER" id="PTHR43668:SF2">
    <property type="entry name" value="ALLANTOINASE"/>
    <property type="match status" value="1"/>
</dbReference>
<accession>A0A0F5LNC7</accession>
<dbReference type="Proteomes" id="UP000184533">
    <property type="component" value="Unassembled WGS sequence"/>
</dbReference>
<reference evidence="6 8" key="2">
    <citation type="submission" date="2016-11" db="EMBL/GenBank/DDBJ databases">
        <authorList>
            <person name="Jaros S."/>
            <person name="Januszkiewicz K."/>
            <person name="Wedrychowicz H."/>
        </authorList>
    </citation>
    <scope>NUCLEOTIDE SEQUENCE [LARGE SCALE GENOMIC DNA]</scope>
    <source>
        <strain evidence="6 8">DSM 17137</strain>
    </source>
</reference>
<dbReference type="SUPFAM" id="SSF51556">
    <property type="entry name" value="Metallo-dependent hydrolases"/>
    <property type="match status" value="1"/>
</dbReference>
<keyword evidence="2" id="KW-0665">Pyrimidine biosynthesis</keyword>
<dbReference type="Proteomes" id="UP000033608">
    <property type="component" value="Unassembled WGS sequence"/>
</dbReference>
<organism evidence="5 7">
    <name type="scientific">Devosia limi DSM 17137</name>
    <dbReference type="NCBI Taxonomy" id="1121477"/>
    <lineage>
        <taxon>Bacteria</taxon>
        <taxon>Pseudomonadati</taxon>
        <taxon>Pseudomonadota</taxon>
        <taxon>Alphaproteobacteria</taxon>
        <taxon>Hyphomicrobiales</taxon>
        <taxon>Devosiaceae</taxon>
        <taxon>Devosia</taxon>
    </lineage>
</organism>
<dbReference type="STRING" id="1121477.SAMN02745223_00919"/>
<sequence length="433" mass="45743">MTRPLLIENARIVDPASGLDHMGAVLVENGRIADISKGGPVGVPEGAEVIKANGQVLAPGLIDMRVFTGEPGKEYRETLASAGAAAAAGGVTSFVMMPDTTPVVDDGALVDFLIRRAKATSKVNVLPAAAITKGLAGQEMTEFGLLREAGAVCLTDGRHSIQSNALLRTVFSYAANYGMTVVHHVCDDALTGEGVMNEGLFATILGLKGIPREAETIPLARDLQLAMLTGVKYHAAQVSTAYSLDLLAAAKKRSKSITAGISINNLALNENDIGRYRTFFKLATPLRSEDDRQAMIEGLRNGTIDTIHSDHDPQDAEVKRQPFAEASDGAIGLETLLAAALRLVHSGDVDLATVLRAMTIRPAEILGLDSGRIARGAPGDLIVFDLDYPWQVAEADFHSRSRNTSFEGARLAGKVMHTIVGGAVVHTHAEGTP</sequence>
<dbReference type="EMBL" id="FQVC01000002">
    <property type="protein sequence ID" value="SHE69403.1"/>
    <property type="molecule type" value="Genomic_DNA"/>
</dbReference>
<dbReference type="InterPro" id="IPR011059">
    <property type="entry name" value="Metal-dep_hydrolase_composite"/>
</dbReference>
<dbReference type="InterPro" id="IPR032466">
    <property type="entry name" value="Metal_Hydrolase"/>
</dbReference>
<reference evidence="5 7" key="1">
    <citation type="submission" date="2015-03" db="EMBL/GenBank/DDBJ databases">
        <authorList>
            <person name="Hassan Y.I."/>
            <person name="Lepp D."/>
            <person name="Zhou T."/>
        </authorList>
    </citation>
    <scope>NUCLEOTIDE SEQUENCE [LARGE SCALE GENOMIC DNA]</scope>
    <source>
        <strain evidence="5 7">DSM 17137</strain>
    </source>
</reference>
<dbReference type="AlphaFoldDB" id="A0A0F5LNC7"/>
<dbReference type="EC" id="3.5.2.3" evidence="5"/>
<dbReference type="EMBL" id="LAJF01000089">
    <property type="protein sequence ID" value="KKB83800.1"/>
    <property type="molecule type" value="Genomic_DNA"/>
</dbReference>
<evidence type="ECO:0000313" key="7">
    <source>
        <dbReference type="Proteomes" id="UP000033608"/>
    </source>
</evidence>
<feature type="domain" description="Dihydroorotase catalytic" evidence="4">
    <location>
        <begin position="54"/>
        <end position="240"/>
    </location>
</feature>
<evidence type="ECO:0000313" key="8">
    <source>
        <dbReference type="Proteomes" id="UP000184533"/>
    </source>
</evidence>
<evidence type="ECO:0000256" key="1">
    <source>
        <dbReference type="ARBA" id="ARBA00022833"/>
    </source>
</evidence>
<dbReference type="InterPro" id="IPR050138">
    <property type="entry name" value="DHOase/Allantoinase_Hydrolase"/>
</dbReference>
<protein>
    <submittedName>
        <fullName evidence="5">Dihydroorotase</fullName>
        <ecNumber evidence="5">3.5.2.3</ecNumber>
    </submittedName>
</protein>
<dbReference type="GO" id="GO:0006145">
    <property type="term" value="P:purine nucleobase catabolic process"/>
    <property type="evidence" value="ECO:0007669"/>
    <property type="project" value="TreeGrafter"/>
</dbReference>
<dbReference type="Gene3D" id="2.30.40.10">
    <property type="entry name" value="Urease, subunit C, domain 1"/>
    <property type="match status" value="1"/>
</dbReference>
<dbReference type="NCBIfam" id="TIGR00857">
    <property type="entry name" value="pyrC_multi"/>
    <property type="match status" value="1"/>
</dbReference>
<dbReference type="InterPro" id="IPR024403">
    <property type="entry name" value="DHOase_cat"/>
</dbReference>
<evidence type="ECO:0000313" key="6">
    <source>
        <dbReference type="EMBL" id="SHE69403.1"/>
    </source>
</evidence>
<gene>
    <name evidence="6" type="ORF">SAMN02745223_00919</name>
    <name evidence="5" type="ORF">VW29_14105</name>
</gene>
<dbReference type="GO" id="GO:0004151">
    <property type="term" value="F:dihydroorotase activity"/>
    <property type="evidence" value="ECO:0007669"/>
    <property type="project" value="UniProtKB-EC"/>
</dbReference>
<feature type="domain" description="Amidohydrolase 3" evidence="3">
    <location>
        <begin position="346"/>
        <end position="426"/>
    </location>
</feature>
<keyword evidence="5" id="KW-0378">Hydrolase</keyword>
<keyword evidence="7" id="KW-1185">Reference proteome</keyword>
<dbReference type="GO" id="GO:0004038">
    <property type="term" value="F:allantoinase activity"/>
    <property type="evidence" value="ECO:0007669"/>
    <property type="project" value="TreeGrafter"/>
</dbReference>
<dbReference type="Pfam" id="PF12890">
    <property type="entry name" value="DHOase"/>
    <property type="match status" value="1"/>
</dbReference>
<dbReference type="Pfam" id="PF07969">
    <property type="entry name" value="Amidohydro_3"/>
    <property type="match status" value="1"/>
</dbReference>
<dbReference type="PATRIC" id="fig|1121477.3.peg.3984"/>
<dbReference type="GO" id="GO:0046872">
    <property type="term" value="F:metal ion binding"/>
    <property type="evidence" value="ECO:0007669"/>
    <property type="project" value="InterPro"/>
</dbReference>
<dbReference type="CDD" id="cd01317">
    <property type="entry name" value="DHOase_IIa"/>
    <property type="match status" value="1"/>
</dbReference>
<dbReference type="Gene3D" id="3.20.20.140">
    <property type="entry name" value="Metal-dependent hydrolases"/>
    <property type="match status" value="1"/>
</dbReference>